<dbReference type="InterPro" id="IPR049883">
    <property type="entry name" value="NOTCH1_EGF-like"/>
</dbReference>
<keyword evidence="7" id="KW-0325">Glycoprotein</keyword>
<dbReference type="AlphaFoldDB" id="A0A8J2KHL7"/>
<dbReference type="InterPro" id="IPR000152">
    <property type="entry name" value="EGF-type_Asp/Asn_hydroxyl_site"/>
</dbReference>
<keyword evidence="4" id="KW-0732">Signal</keyword>
<dbReference type="SMART" id="SM00179">
    <property type="entry name" value="EGF_CA"/>
    <property type="match status" value="3"/>
</dbReference>
<name>A0A8J2KHL7_9HEXA</name>
<organism evidence="10 11">
    <name type="scientific">Allacma fusca</name>
    <dbReference type="NCBI Taxonomy" id="39272"/>
    <lineage>
        <taxon>Eukaryota</taxon>
        <taxon>Metazoa</taxon>
        <taxon>Ecdysozoa</taxon>
        <taxon>Arthropoda</taxon>
        <taxon>Hexapoda</taxon>
        <taxon>Collembola</taxon>
        <taxon>Symphypleona</taxon>
        <taxon>Sminthuridae</taxon>
        <taxon>Allacma</taxon>
    </lineage>
</organism>
<evidence type="ECO:0000256" key="6">
    <source>
        <dbReference type="ARBA" id="ARBA00023157"/>
    </source>
</evidence>
<keyword evidence="5" id="KW-0677">Repeat</keyword>
<keyword evidence="11" id="KW-1185">Reference proteome</keyword>
<dbReference type="Pfam" id="PF07645">
    <property type="entry name" value="EGF_CA"/>
    <property type="match status" value="3"/>
</dbReference>
<evidence type="ECO:0000313" key="11">
    <source>
        <dbReference type="Proteomes" id="UP000708208"/>
    </source>
</evidence>
<feature type="disulfide bond" evidence="8">
    <location>
        <begin position="87"/>
        <end position="97"/>
    </location>
</feature>
<dbReference type="GO" id="GO:0005509">
    <property type="term" value="F:calcium ion binding"/>
    <property type="evidence" value="ECO:0007669"/>
    <property type="project" value="InterPro"/>
</dbReference>
<dbReference type="OrthoDB" id="10045365at2759"/>
<keyword evidence="2" id="KW-0964">Secreted</keyword>
<evidence type="ECO:0000256" key="8">
    <source>
        <dbReference type="PROSITE-ProRule" id="PRU00076"/>
    </source>
</evidence>
<proteinExistence type="predicted"/>
<evidence type="ECO:0000256" key="1">
    <source>
        <dbReference type="ARBA" id="ARBA00004613"/>
    </source>
</evidence>
<gene>
    <name evidence="10" type="ORF">AFUS01_LOCUS23627</name>
</gene>
<feature type="non-terminal residue" evidence="10">
    <location>
        <position position="1"/>
    </location>
</feature>
<comment type="caution">
    <text evidence="10">The sequence shown here is derived from an EMBL/GenBank/DDBJ whole genome shotgun (WGS) entry which is preliminary data.</text>
</comment>
<feature type="domain" description="EGF-like" evidence="9">
    <location>
        <begin position="43"/>
        <end position="82"/>
    </location>
</feature>
<protein>
    <recommendedName>
        <fullName evidence="9">EGF-like domain-containing protein</fullName>
    </recommendedName>
</protein>
<dbReference type="SMART" id="SM00181">
    <property type="entry name" value="EGF"/>
    <property type="match status" value="4"/>
</dbReference>
<dbReference type="Proteomes" id="UP000708208">
    <property type="component" value="Unassembled WGS sequence"/>
</dbReference>
<dbReference type="InterPro" id="IPR052080">
    <property type="entry name" value="vWF_C/EGF_Fibrillin"/>
</dbReference>
<dbReference type="PANTHER" id="PTHR47333:SF4">
    <property type="entry name" value="EGF-LIKE DOMAIN-CONTAINING PROTEIN"/>
    <property type="match status" value="1"/>
</dbReference>
<sequence length="256" mass="27878">INECAEQPGLCPPPGTCINTMGSFKCICPRGFTPDPSGTMCLDNNECTDDSRCQHGCQNMVGGYRCACPDGYTQHYYYNQCVDEDECTQNVCGNAACQNTAGSFRCQCPEGYQFDNLLHICVQLSNNCLGSPCAFGCSSYGSEGFICGCPIGYHRIGQGHCLSTITPPAYGAYDIEDSALASEGTDKYIATEGCFSCKVGAQSRGGRGRRSISSPVSNITMSSRTRSIDTHHREIDDQIILMVPMDHTRPRFRIIR</sequence>
<dbReference type="GO" id="GO:0005576">
    <property type="term" value="C:extracellular region"/>
    <property type="evidence" value="ECO:0007669"/>
    <property type="project" value="UniProtKB-SubCell"/>
</dbReference>
<dbReference type="PROSITE" id="PS01186">
    <property type="entry name" value="EGF_2"/>
    <property type="match status" value="2"/>
</dbReference>
<dbReference type="PANTHER" id="PTHR47333">
    <property type="entry name" value="VON WILLEBRAND FACTOR C AND EGF DOMAIN-CONTAINING PROTEIN"/>
    <property type="match status" value="1"/>
</dbReference>
<evidence type="ECO:0000313" key="10">
    <source>
        <dbReference type="EMBL" id="CAG7784974.1"/>
    </source>
</evidence>
<evidence type="ECO:0000256" key="2">
    <source>
        <dbReference type="ARBA" id="ARBA00022525"/>
    </source>
</evidence>
<keyword evidence="6 8" id="KW-1015">Disulfide bond</keyword>
<evidence type="ECO:0000256" key="4">
    <source>
        <dbReference type="ARBA" id="ARBA00022729"/>
    </source>
</evidence>
<feature type="domain" description="EGF-like" evidence="9">
    <location>
        <begin position="1"/>
        <end position="42"/>
    </location>
</feature>
<reference evidence="10" key="1">
    <citation type="submission" date="2021-06" db="EMBL/GenBank/DDBJ databases">
        <authorList>
            <person name="Hodson N. C."/>
            <person name="Mongue J. A."/>
            <person name="Jaron S. K."/>
        </authorList>
    </citation>
    <scope>NUCLEOTIDE SEQUENCE</scope>
</reference>
<keyword evidence="3 8" id="KW-0245">EGF-like domain</keyword>
<dbReference type="InterPro" id="IPR001881">
    <property type="entry name" value="EGF-like_Ca-bd_dom"/>
</dbReference>
<comment type="caution">
    <text evidence="8">Lacks conserved residue(s) required for the propagation of feature annotation.</text>
</comment>
<dbReference type="InterPro" id="IPR000742">
    <property type="entry name" value="EGF"/>
</dbReference>
<feature type="disulfide bond" evidence="8">
    <location>
        <begin position="47"/>
        <end position="57"/>
    </location>
</feature>
<dbReference type="PROSITE" id="PS01187">
    <property type="entry name" value="EGF_CA"/>
    <property type="match status" value="2"/>
</dbReference>
<dbReference type="FunFam" id="2.10.25.10:FF:000023">
    <property type="entry name" value="Fibrillin 2"/>
    <property type="match status" value="1"/>
</dbReference>
<dbReference type="CDD" id="cd00054">
    <property type="entry name" value="EGF_CA"/>
    <property type="match status" value="3"/>
</dbReference>
<evidence type="ECO:0000256" key="3">
    <source>
        <dbReference type="ARBA" id="ARBA00022536"/>
    </source>
</evidence>
<dbReference type="EMBL" id="CAJVCH010286539">
    <property type="protein sequence ID" value="CAG7784974.1"/>
    <property type="molecule type" value="Genomic_DNA"/>
</dbReference>
<dbReference type="InterPro" id="IPR018097">
    <property type="entry name" value="EGF_Ca-bd_CS"/>
</dbReference>
<accession>A0A8J2KHL7</accession>
<evidence type="ECO:0000259" key="9">
    <source>
        <dbReference type="PROSITE" id="PS50026"/>
    </source>
</evidence>
<comment type="subcellular location">
    <subcellularLocation>
        <location evidence="1">Secreted</location>
    </subcellularLocation>
</comment>
<feature type="domain" description="EGF-like" evidence="9">
    <location>
        <begin position="83"/>
        <end position="118"/>
    </location>
</feature>
<evidence type="ECO:0000256" key="7">
    <source>
        <dbReference type="ARBA" id="ARBA00023180"/>
    </source>
</evidence>
<dbReference type="PROSITE" id="PS00010">
    <property type="entry name" value="ASX_HYDROXYL"/>
    <property type="match status" value="3"/>
</dbReference>
<evidence type="ECO:0000256" key="5">
    <source>
        <dbReference type="ARBA" id="ARBA00022737"/>
    </source>
</evidence>
<dbReference type="FunFam" id="2.10.25.10:FF:000003">
    <property type="entry name" value="fibrillin-1 isoform X1"/>
    <property type="match status" value="2"/>
</dbReference>
<dbReference type="PROSITE" id="PS50026">
    <property type="entry name" value="EGF_3"/>
    <property type="match status" value="3"/>
</dbReference>
<feature type="non-terminal residue" evidence="10">
    <location>
        <position position="256"/>
    </location>
</feature>